<keyword evidence="1" id="KW-0812">Transmembrane</keyword>
<evidence type="ECO:0000313" key="3">
    <source>
        <dbReference type="Proteomes" id="UP000305202"/>
    </source>
</evidence>
<evidence type="ECO:0000256" key="1">
    <source>
        <dbReference type="SAM" id="Phobius"/>
    </source>
</evidence>
<accession>A0ABY2SEM9</accession>
<gene>
    <name evidence="2" type="ORF">FCN80_23845</name>
</gene>
<name>A0ABY2SEM9_9HYPH</name>
<keyword evidence="1" id="KW-0472">Membrane</keyword>
<protein>
    <submittedName>
        <fullName evidence="2">Uncharacterized protein</fullName>
    </submittedName>
</protein>
<evidence type="ECO:0000313" key="2">
    <source>
        <dbReference type="EMBL" id="TKI02839.1"/>
    </source>
</evidence>
<keyword evidence="3" id="KW-1185">Reference proteome</keyword>
<keyword evidence="1" id="KW-1133">Transmembrane helix</keyword>
<organism evidence="2 3">
    <name type="scientific">Martelella alba</name>
    <dbReference type="NCBI Taxonomy" id="2590451"/>
    <lineage>
        <taxon>Bacteria</taxon>
        <taxon>Pseudomonadati</taxon>
        <taxon>Pseudomonadota</taxon>
        <taxon>Alphaproteobacteria</taxon>
        <taxon>Hyphomicrobiales</taxon>
        <taxon>Aurantimonadaceae</taxon>
        <taxon>Martelella</taxon>
    </lineage>
</organism>
<comment type="caution">
    <text evidence="2">The sequence shown here is derived from an EMBL/GenBank/DDBJ whole genome shotgun (WGS) entry which is preliminary data.</text>
</comment>
<feature type="transmembrane region" description="Helical" evidence="1">
    <location>
        <begin position="67"/>
        <end position="87"/>
    </location>
</feature>
<sequence length="89" mass="10367">MHKYVIFIKNKGSMAIPREFVTPSYIKEMKKKGFRKHHIEIEANNEKEAFFKINEHNEDYLNSLRELSGSAVICGVFVIIITLTAFFKS</sequence>
<proteinExistence type="predicted"/>
<reference evidence="2 3" key="1">
    <citation type="submission" date="2019-04" db="EMBL/GenBank/DDBJ databases">
        <authorList>
            <person name="Li M."/>
            <person name="Gao C."/>
        </authorList>
    </citation>
    <scope>NUCLEOTIDE SEQUENCE [LARGE SCALE GENOMIC DNA]</scope>
    <source>
        <strain evidence="2 3">BGMRC 2031</strain>
    </source>
</reference>
<dbReference type="Proteomes" id="UP000305202">
    <property type="component" value="Unassembled WGS sequence"/>
</dbReference>
<dbReference type="EMBL" id="SZPQ01000060">
    <property type="protein sequence ID" value="TKI02839.1"/>
    <property type="molecule type" value="Genomic_DNA"/>
</dbReference>